<dbReference type="AlphaFoldDB" id="A0AAV1ZVE8"/>
<dbReference type="InterPro" id="IPR041927">
    <property type="entry name" value="UBA2_UBAC1"/>
</dbReference>
<feature type="region of interest" description="Disordered" evidence="1">
    <location>
        <begin position="279"/>
        <end position="323"/>
    </location>
</feature>
<feature type="domain" description="UBA" evidence="2">
    <location>
        <begin position="345"/>
        <end position="385"/>
    </location>
</feature>
<organism evidence="3 4">
    <name type="scientific">Larinioides sclopetarius</name>
    <dbReference type="NCBI Taxonomy" id="280406"/>
    <lineage>
        <taxon>Eukaryota</taxon>
        <taxon>Metazoa</taxon>
        <taxon>Ecdysozoa</taxon>
        <taxon>Arthropoda</taxon>
        <taxon>Chelicerata</taxon>
        <taxon>Arachnida</taxon>
        <taxon>Araneae</taxon>
        <taxon>Araneomorphae</taxon>
        <taxon>Entelegynae</taxon>
        <taxon>Araneoidea</taxon>
        <taxon>Araneidae</taxon>
        <taxon>Larinioides</taxon>
    </lineage>
</organism>
<dbReference type="InterPro" id="IPR057650">
    <property type="entry name" value="UBL_UBAC1"/>
</dbReference>
<dbReference type="PROSITE" id="PS50030">
    <property type="entry name" value="UBA"/>
    <property type="match status" value="2"/>
</dbReference>
<dbReference type="Gene3D" id="1.10.260.100">
    <property type="match status" value="1"/>
</dbReference>
<comment type="caution">
    <text evidence="3">The sequence shown here is derived from an EMBL/GenBank/DDBJ whole genome shotgun (WGS) entry which is preliminary data.</text>
</comment>
<evidence type="ECO:0000256" key="1">
    <source>
        <dbReference type="SAM" id="MobiDB-lite"/>
    </source>
</evidence>
<evidence type="ECO:0000313" key="3">
    <source>
        <dbReference type="EMBL" id="CAL1275826.1"/>
    </source>
</evidence>
<dbReference type="Pfam" id="PF22562">
    <property type="entry name" value="UBA_7"/>
    <property type="match status" value="1"/>
</dbReference>
<name>A0AAV1ZVE8_9ARAC</name>
<evidence type="ECO:0000259" key="2">
    <source>
        <dbReference type="PROSITE" id="PS50030"/>
    </source>
</evidence>
<dbReference type="Gene3D" id="1.10.8.10">
    <property type="entry name" value="DNA helicase RuvA subunit, C-terminal domain"/>
    <property type="match status" value="2"/>
</dbReference>
<dbReference type="SUPFAM" id="SSF46934">
    <property type="entry name" value="UBA-like"/>
    <property type="match status" value="2"/>
</dbReference>
<protein>
    <recommendedName>
        <fullName evidence="2">UBA domain-containing protein</fullName>
    </recommendedName>
</protein>
<dbReference type="GO" id="GO:0000151">
    <property type="term" value="C:ubiquitin ligase complex"/>
    <property type="evidence" value="ECO:0007669"/>
    <property type="project" value="TreeGrafter"/>
</dbReference>
<dbReference type="Pfam" id="PF23326">
    <property type="entry name" value="UBL_UBAC1"/>
    <property type="match status" value="1"/>
</dbReference>
<sequence length="471" mass="52214">MYVVDTSLGSIETMKITVINSTGAYWVVDVLPEFTIDKLKLMALSHFFNPLDSIKVSDRYKLILVSQNRPLPDESTIRDEEIRENDELLLLKRRHLIVPMGESQEEKEEKCRGPTEAEIQKETSGIHPKNLDAVVENPSVPVDFHTELRKILVSLVKVSEKLLRYHPEVVALFKEMAEEEGKEDEPSVDKASLKQLTDMGFGENQAVEALRQNSNVSDAMDWLLAQSAHDVNAPAAAPAAKTNSSPVHVRKFSVPKFSVSKLGAGACAADRCFKSRAGGRRMDKCTSDKSSEKASSSDKSSASAPQKQDAEVPSTSQGTSVSSGEQSRIVEMIRCFRAYKRKVFRPSSAALANLKEMGFAEADILDALRINGNNQDTACDWLLSDKKPNFEDVEEGLDPDGPIYKSIMSNPVVQLGLSNPKTFLALLHMLENPTSACRWLSDPDTAPILSQIFRIYHAEKHSLQLARPFPQ</sequence>
<dbReference type="Pfam" id="PF00627">
    <property type="entry name" value="UBA"/>
    <property type="match status" value="1"/>
</dbReference>
<feature type="compositionally biased region" description="Polar residues" evidence="1">
    <location>
        <begin position="313"/>
        <end position="323"/>
    </location>
</feature>
<dbReference type="PANTHER" id="PTHR46738:SF1">
    <property type="entry name" value="UBIQUITIN-ASSOCIATED DOMAIN-CONTAINING PROTEIN 1"/>
    <property type="match status" value="1"/>
</dbReference>
<dbReference type="SUPFAM" id="SSF54236">
    <property type="entry name" value="Ubiquitin-like"/>
    <property type="match status" value="1"/>
</dbReference>
<dbReference type="InterPro" id="IPR015940">
    <property type="entry name" value="UBA"/>
</dbReference>
<keyword evidence="4" id="KW-1185">Reference proteome</keyword>
<dbReference type="CDD" id="cd14304">
    <property type="entry name" value="UBA2_KPC2"/>
    <property type="match status" value="1"/>
</dbReference>
<dbReference type="InterPro" id="IPR052476">
    <property type="entry name" value="UBAC1"/>
</dbReference>
<dbReference type="SMART" id="SM00165">
    <property type="entry name" value="UBA"/>
    <property type="match status" value="2"/>
</dbReference>
<reference evidence="3 4" key="1">
    <citation type="submission" date="2024-04" db="EMBL/GenBank/DDBJ databases">
        <authorList>
            <person name="Rising A."/>
            <person name="Reimegard J."/>
            <person name="Sonavane S."/>
            <person name="Akerstrom W."/>
            <person name="Nylinder S."/>
            <person name="Hedman E."/>
            <person name="Kallberg Y."/>
        </authorList>
    </citation>
    <scope>NUCLEOTIDE SEQUENCE [LARGE SCALE GENOMIC DNA]</scope>
</reference>
<feature type="compositionally biased region" description="Basic and acidic residues" evidence="1">
    <location>
        <begin position="280"/>
        <end position="296"/>
    </location>
</feature>
<accession>A0AAV1ZVE8</accession>
<dbReference type="Proteomes" id="UP001497382">
    <property type="component" value="Unassembled WGS sequence"/>
</dbReference>
<feature type="domain" description="UBA" evidence="2">
    <location>
        <begin position="187"/>
        <end position="226"/>
    </location>
</feature>
<dbReference type="EMBL" id="CAXIEN010000088">
    <property type="protein sequence ID" value="CAL1275826.1"/>
    <property type="molecule type" value="Genomic_DNA"/>
</dbReference>
<dbReference type="PANTHER" id="PTHR46738">
    <property type="entry name" value="UBIQUITIN-ASSOCIATED DOMAIN-CONTAINING PROTEIN 1"/>
    <property type="match status" value="1"/>
</dbReference>
<dbReference type="InterPro" id="IPR009060">
    <property type="entry name" value="UBA-like_sf"/>
</dbReference>
<evidence type="ECO:0000313" key="4">
    <source>
        <dbReference type="Proteomes" id="UP001497382"/>
    </source>
</evidence>
<proteinExistence type="predicted"/>
<gene>
    <name evidence="3" type="ORF">LARSCL_LOCUS8313</name>
</gene>
<dbReference type="InterPro" id="IPR029071">
    <property type="entry name" value="Ubiquitin-like_domsf"/>
</dbReference>